<proteinExistence type="predicted"/>
<comment type="caution">
    <text evidence="2">The sequence shown here is derived from an EMBL/GenBank/DDBJ whole genome shotgun (WGS) entry which is preliminary data.</text>
</comment>
<organism evidence="2 3">
    <name type="scientific">Geodia barretti</name>
    <name type="common">Barrett's horny sponge</name>
    <dbReference type="NCBI Taxonomy" id="519541"/>
    <lineage>
        <taxon>Eukaryota</taxon>
        <taxon>Metazoa</taxon>
        <taxon>Porifera</taxon>
        <taxon>Demospongiae</taxon>
        <taxon>Heteroscleromorpha</taxon>
        <taxon>Tetractinellida</taxon>
        <taxon>Astrophorina</taxon>
        <taxon>Geodiidae</taxon>
        <taxon>Geodia</taxon>
    </lineage>
</organism>
<dbReference type="EMBL" id="CASHTH010003563">
    <property type="protein sequence ID" value="CAI8046419.1"/>
    <property type="molecule type" value="Genomic_DNA"/>
</dbReference>
<evidence type="ECO:0000313" key="2">
    <source>
        <dbReference type="EMBL" id="CAI8046419.1"/>
    </source>
</evidence>
<reference evidence="2" key="1">
    <citation type="submission" date="2023-03" db="EMBL/GenBank/DDBJ databases">
        <authorList>
            <person name="Steffen K."/>
            <person name="Cardenas P."/>
        </authorList>
    </citation>
    <scope>NUCLEOTIDE SEQUENCE</scope>
</reference>
<gene>
    <name evidence="2" type="ORF">GBAR_LOCUS25678</name>
</gene>
<protein>
    <submittedName>
        <fullName evidence="2">Uncharacterized protein</fullName>
    </submittedName>
</protein>
<keyword evidence="3" id="KW-1185">Reference proteome</keyword>
<feature type="region of interest" description="Disordered" evidence="1">
    <location>
        <begin position="145"/>
        <end position="201"/>
    </location>
</feature>
<accession>A0AA35X6V3</accession>
<name>A0AA35X6V3_GEOBA</name>
<feature type="compositionally biased region" description="Low complexity" evidence="1">
    <location>
        <begin position="149"/>
        <end position="174"/>
    </location>
</feature>
<sequence length="937" mass="101927">MLPIKTKSFLCLSLDIINSGLLGCSMPRLQISLLCLLYSCSFAYCSSQVELCNAMRNISDQINYQINSNLLTVGSLVCSPSLDCVQVDCDASDGTLSIILSCSPVGVILRSVNTSTSPPETESGVFSESGTFQDYYQMPHLQLLPPAQTSTNDPSAASSSTASTGTTGTNEPTDVPTHGDVSKPSASPEPSTNAPTVPHVTGTTCDAMESLAQQMSNTFTCRREDCGSITCQVNGVTLNFYISCSPVGMKLQTLSNSRVQEETLFTQSGSFDDYLNVTVRNYSNKFLGFALSLFINETDFYLEIPVANYTVIPLDFCSDENGDDQNLNVSTTSAQAPTDSTQDSCSSVYSYFQSHPSCYIYDYDYDTHEEGCSAFYCSWNGSFIDVNVEECQDPVAVAVHYDSYGDYSYEDYDYSDYVEFQYVYNQSETVDNYGQGDTGRYSGILARNASHLGFQLYVDHSGQDRQTLVDPVYFPLLPGECMCDSMQAVAEDIDLLVSSSCNTTNDECTELLCNLEGGSIERVTMRISQCDNPPTLTLEMVVNGQSYPTDLTGNRTSALGDLGATVIYTVWYYDYSMDIQIILDLTSCGPPRPLDLSTAPPPTIEFTEPTIPSTTDSSYDTCAALQSISIADGTLCNTNQACTALECEILSQRLEIQVDQCHNPPGIIIILYNKQNQPVFNRTFNNGSTIVNDGRLPVDLNVTVKQLPPSAISVEVYGIIRLPIPLPFPDRITIVPKTVVPIDKSSCFTLAPPTTAPTSTCSSMRYIQTALSLFTVDPCYYPVANNCSTLTCAMGNGEDITLRILRCAHPPAVRITRGTAFSTNFDHTFDHSEVVPLPGVEDEGAALNVTLDQLCSNNSIGLKVDYKSNSRNTPFIPYTVIPINTTGCGPGSGVTCLPTSPPDSGDLCKAMNDISDQITMDEDETECSVSRDCKEVD</sequence>
<feature type="compositionally biased region" description="Polar residues" evidence="1">
    <location>
        <begin position="184"/>
        <end position="195"/>
    </location>
</feature>
<evidence type="ECO:0000313" key="3">
    <source>
        <dbReference type="Proteomes" id="UP001174909"/>
    </source>
</evidence>
<evidence type="ECO:0000256" key="1">
    <source>
        <dbReference type="SAM" id="MobiDB-lite"/>
    </source>
</evidence>
<dbReference type="Proteomes" id="UP001174909">
    <property type="component" value="Unassembled WGS sequence"/>
</dbReference>
<dbReference type="AlphaFoldDB" id="A0AA35X6V3"/>